<dbReference type="GO" id="GO:0006412">
    <property type="term" value="P:translation"/>
    <property type="evidence" value="ECO:0007669"/>
    <property type="project" value="InterPro"/>
</dbReference>
<dbReference type="KEGG" id="tng:GSTEN00000974G001"/>
<dbReference type="GO" id="GO:1990904">
    <property type="term" value="C:ribonucleoprotein complex"/>
    <property type="evidence" value="ECO:0007669"/>
    <property type="project" value="UniProtKB-KW"/>
</dbReference>
<dbReference type="SUPFAM" id="SSF52166">
    <property type="entry name" value="Ribosomal protein L4"/>
    <property type="match status" value="1"/>
</dbReference>
<accession>Q4TGR0</accession>
<evidence type="ECO:0000256" key="2">
    <source>
        <dbReference type="ARBA" id="ARBA00022980"/>
    </source>
</evidence>
<protein>
    <submittedName>
        <fullName evidence="4">(spotted green pufferfish) hypothetical protein</fullName>
    </submittedName>
</protein>
<evidence type="ECO:0000256" key="3">
    <source>
        <dbReference type="ARBA" id="ARBA00023274"/>
    </source>
</evidence>
<evidence type="ECO:0000313" key="6">
    <source>
        <dbReference type="Proteomes" id="UP000007303"/>
    </source>
</evidence>
<dbReference type="PANTHER" id="PTHR10746">
    <property type="entry name" value="50S RIBOSOMAL PROTEIN L4"/>
    <property type="match status" value="1"/>
</dbReference>
<dbReference type="InterPro" id="IPR013005">
    <property type="entry name" value="Ribosomal_uL4-like"/>
</dbReference>
<dbReference type="OrthoDB" id="275876at2759"/>
<dbReference type="AlphaFoldDB" id="Q4TGR0"/>
<proteinExistence type="inferred from homology"/>
<dbReference type="Gene3D" id="3.40.1370.10">
    <property type="match status" value="1"/>
</dbReference>
<dbReference type="InterPro" id="IPR023574">
    <property type="entry name" value="Ribosomal_uL4_dom_sf"/>
</dbReference>
<name>Q4TGR0_TETNG</name>
<reference evidence="5" key="3">
    <citation type="submission" date="2025-05" db="UniProtKB">
        <authorList>
            <consortium name="Ensembl"/>
        </authorList>
    </citation>
    <scope>IDENTIFICATION</scope>
</reference>
<feature type="non-terminal residue" evidence="4">
    <location>
        <position position="1"/>
    </location>
</feature>
<comment type="similarity">
    <text evidence="1">Belongs to the universal ribosomal protein uL4 family.</text>
</comment>
<evidence type="ECO:0000256" key="1">
    <source>
        <dbReference type="ARBA" id="ARBA00010528"/>
    </source>
</evidence>
<dbReference type="Ensembl" id="ENSTNIT00000004561.1">
    <property type="protein sequence ID" value="ENSTNIP00000004421.1"/>
    <property type="gene ID" value="ENSTNIG00000002010.1"/>
</dbReference>
<reference evidence="4 6" key="1">
    <citation type="journal article" date="2004" name="Nature">
        <title>Genome duplication in the teleost fish Tetraodon nigroviridis reveals the early vertebrate proto-karyotype.</title>
        <authorList>
            <person name="Jaillon O."/>
            <person name="Aury J.-M."/>
            <person name="Brunet F."/>
            <person name="Petit J.-L."/>
            <person name="Stange-Thomann N."/>
            <person name="Mauceli E."/>
            <person name="Bouneau L."/>
            <person name="Fischer C."/>
            <person name="Ozouf-Costaz C."/>
            <person name="Bernot A."/>
            <person name="Nicaud S."/>
            <person name="Jaffe D."/>
            <person name="Fisher S."/>
            <person name="Lutfalla G."/>
            <person name="Dossat C."/>
            <person name="Segurens B."/>
            <person name="Dasilva C."/>
            <person name="Salanoubat M."/>
            <person name="Levy M."/>
            <person name="Boudet N."/>
            <person name="Castellano S."/>
            <person name="Anthouard V."/>
            <person name="Jubin C."/>
            <person name="Castelli V."/>
            <person name="Katinka M."/>
            <person name="Vacherie B."/>
            <person name="Biemont C."/>
            <person name="Skalli Z."/>
            <person name="Cattolico L."/>
            <person name="Poulain J."/>
            <person name="De Berardinis V."/>
            <person name="Cruaud C."/>
            <person name="Duprat S."/>
            <person name="Brottier P."/>
            <person name="Coutanceau J.-P."/>
            <person name="Gouzy J."/>
            <person name="Parra G."/>
            <person name="Lardier G."/>
            <person name="Chapple C."/>
            <person name="McKernan K.J."/>
            <person name="McEwan P."/>
            <person name="Bosak S."/>
            <person name="Kellis M."/>
            <person name="Volff J.-N."/>
            <person name="Guigo R."/>
            <person name="Zody M.C."/>
            <person name="Mesirov J."/>
            <person name="Lindblad-Toh K."/>
            <person name="Birren B."/>
            <person name="Nusbaum C."/>
            <person name="Kahn D."/>
            <person name="Robinson-Rechavi M."/>
            <person name="Laudet V."/>
            <person name="Schachter V."/>
            <person name="Quetier F."/>
            <person name="Saurin W."/>
            <person name="Scarpelli C."/>
            <person name="Wincker P."/>
            <person name="Lander E.S."/>
            <person name="Weissenbach J."/>
            <person name="Roest Crollius H."/>
        </authorList>
    </citation>
    <scope>NUCLEOTIDE SEQUENCE [LARGE SCALE GENOMIC DNA]</scope>
</reference>
<evidence type="ECO:0000313" key="5">
    <source>
        <dbReference type="Ensembl" id="ENSTNIP00000004421.1"/>
    </source>
</evidence>
<reference evidence="4" key="2">
    <citation type="submission" date="2004-02" db="EMBL/GenBank/DDBJ databases">
        <authorList>
            <consortium name="Genoscope"/>
            <consortium name="Whitehead Institute Centre for Genome Research"/>
        </authorList>
    </citation>
    <scope>NUCLEOTIDE SEQUENCE</scope>
</reference>
<sequence length="72" mass="8296">SEELPEDVLQATATLKSINVIPALGLNVHSLLKHQALVLTLETLRFLEDKLLWHDQRYTPLYPFRLPYSDLP</sequence>
<keyword evidence="3" id="KW-0687">Ribonucleoprotein</keyword>
<keyword evidence="6" id="KW-1185">Reference proteome</keyword>
<gene>
    <name evidence="4" type="ORF">GSTENG00000974001</name>
</gene>
<evidence type="ECO:0000313" key="4">
    <source>
        <dbReference type="EMBL" id="CAF87922.1"/>
    </source>
</evidence>
<keyword evidence="2" id="KW-0689">Ribosomal protein</keyword>
<dbReference type="Proteomes" id="UP000007303">
    <property type="component" value="Unassembled WGS sequence"/>
</dbReference>
<dbReference type="GO" id="GO:0003735">
    <property type="term" value="F:structural constituent of ribosome"/>
    <property type="evidence" value="ECO:0007669"/>
    <property type="project" value="InterPro"/>
</dbReference>
<organism evidence="4">
    <name type="scientific">Tetraodon nigroviridis</name>
    <name type="common">Spotted green pufferfish</name>
    <name type="synonym">Chelonodon nigroviridis</name>
    <dbReference type="NCBI Taxonomy" id="99883"/>
    <lineage>
        <taxon>Eukaryota</taxon>
        <taxon>Metazoa</taxon>
        <taxon>Chordata</taxon>
        <taxon>Craniata</taxon>
        <taxon>Vertebrata</taxon>
        <taxon>Euteleostomi</taxon>
        <taxon>Actinopterygii</taxon>
        <taxon>Neopterygii</taxon>
        <taxon>Teleostei</taxon>
        <taxon>Neoteleostei</taxon>
        <taxon>Acanthomorphata</taxon>
        <taxon>Eupercaria</taxon>
        <taxon>Tetraodontiformes</taxon>
        <taxon>Tetradontoidea</taxon>
        <taxon>Tetraodontidae</taxon>
        <taxon>Tetraodon</taxon>
    </lineage>
</organism>
<dbReference type="GO" id="GO:0005840">
    <property type="term" value="C:ribosome"/>
    <property type="evidence" value="ECO:0007669"/>
    <property type="project" value="UniProtKB-KW"/>
</dbReference>
<dbReference type="EMBL" id="CAAE01003542">
    <property type="protein sequence ID" value="CAF87922.1"/>
    <property type="molecule type" value="Genomic_DNA"/>
</dbReference>
<dbReference type="STRING" id="99883.ENSTNIP00000004421"/>
<dbReference type="HOGENOM" id="CLU_041575_3_3_1"/>
<dbReference type="PANTHER" id="PTHR10746:SF6">
    <property type="entry name" value="LARGE RIBOSOMAL SUBUNIT PROTEIN UL4M"/>
    <property type="match status" value="1"/>
</dbReference>